<proteinExistence type="predicted"/>
<evidence type="ECO:0000256" key="1">
    <source>
        <dbReference type="SAM" id="MobiDB-lite"/>
    </source>
</evidence>
<keyword evidence="4" id="KW-1185">Reference proteome</keyword>
<keyword evidence="2" id="KW-0732">Signal</keyword>
<accession>A0ABT3G8Z8</accession>
<sequence length="423" mass="46238">MRATLLTFTASLAAGALAAWGLHREAAPPAPAEASASPAPRAKPARKLSKDDLNQLVTAAKEAESADPSSLNPLAPRLVGWSTAEIRSALEEFLASPDCAIQNEDGIYLAGLLTGEWMRRDMESALKWFEAIPSQTVRGDLSVYVSQYWPPDRAEEALAYVVAHPELFSGLGGASSYRTVLRALNSAATRGVKEFTACLALAQANGLPVHPEGVALPADFDFAALAASEEGQKLAADKGKYFFAEAWLKQDREAAFAAITALAEESKNNPVRSLIALDQGLVPAEELRTRMDLYTGWLEGREPEERDRMLESAVRHCAIRPEVLHALAEGLQDPSQKEQVHLLALDGMRDLGVAEAVKHLATYREPADRLDLLENFEAKPLAYFPRGKMNPKQEENFRKTLADWGADAERSDRIVARIQEIMK</sequence>
<evidence type="ECO:0000256" key="2">
    <source>
        <dbReference type="SAM" id="SignalP"/>
    </source>
</evidence>
<evidence type="ECO:0000313" key="4">
    <source>
        <dbReference type="Proteomes" id="UP001165653"/>
    </source>
</evidence>
<feature type="signal peptide" evidence="2">
    <location>
        <begin position="1"/>
        <end position="18"/>
    </location>
</feature>
<dbReference type="Proteomes" id="UP001165653">
    <property type="component" value="Unassembled WGS sequence"/>
</dbReference>
<feature type="compositionally biased region" description="Low complexity" evidence="1">
    <location>
        <begin position="32"/>
        <end position="42"/>
    </location>
</feature>
<reference evidence="3" key="1">
    <citation type="submission" date="2022-10" db="EMBL/GenBank/DDBJ databases">
        <title>Luteolibacter sp. GHJ8, whole genome shotgun sequencing project.</title>
        <authorList>
            <person name="Zhao G."/>
            <person name="Shen L."/>
        </authorList>
    </citation>
    <scope>NUCLEOTIDE SEQUENCE</scope>
    <source>
        <strain evidence="3">GHJ8</strain>
    </source>
</reference>
<gene>
    <name evidence="3" type="ORF">OJ996_22235</name>
</gene>
<dbReference type="RefSeq" id="WP_264515898.1">
    <property type="nucleotide sequence ID" value="NZ_JAPDDR010000014.1"/>
</dbReference>
<feature type="chain" id="PRO_5047294133" description="HEAT repeat domain-containing protein" evidence="2">
    <location>
        <begin position="19"/>
        <end position="423"/>
    </location>
</feature>
<comment type="caution">
    <text evidence="3">The sequence shown here is derived from an EMBL/GenBank/DDBJ whole genome shotgun (WGS) entry which is preliminary data.</text>
</comment>
<feature type="region of interest" description="Disordered" evidence="1">
    <location>
        <begin position="29"/>
        <end position="48"/>
    </location>
</feature>
<organism evidence="3 4">
    <name type="scientific">Luteolibacter rhizosphaerae</name>
    <dbReference type="NCBI Taxonomy" id="2989719"/>
    <lineage>
        <taxon>Bacteria</taxon>
        <taxon>Pseudomonadati</taxon>
        <taxon>Verrucomicrobiota</taxon>
        <taxon>Verrucomicrobiia</taxon>
        <taxon>Verrucomicrobiales</taxon>
        <taxon>Verrucomicrobiaceae</taxon>
        <taxon>Luteolibacter</taxon>
    </lineage>
</organism>
<name>A0ABT3G8Z8_9BACT</name>
<dbReference type="EMBL" id="JAPDDR010000014">
    <property type="protein sequence ID" value="MCW1916324.1"/>
    <property type="molecule type" value="Genomic_DNA"/>
</dbReference>
<protein>
    <recommendedName>
        <fullName evidence="5">HEAT repeat domain-containing protein</fullName>
    </recommendedName>
</protein>
<evidence type="ECO:0000313" key="3">
    <source>
        <dbReference type="EMBL" id="MCW1916324.1"/>
    </source>
</evidence>
<evidence type="ECO:0008006" key="5">
    <source>
        <dbReference type="Google" id="ProtNLM"/>
    </source>
</evidence>